<name>A0A2P6PDK2_ROSCH</name>
<dbReference type="GO" id="GO:0005509">
    <property type="term" value="F:calcium ion binding"/>
    <property type="evidence" value="ECO:0007669"/>
    <property type="project" value="UniProtKB-UniRule"/>
</dbReference>
<dbReference type="InterPro" id="IPR011992">
    <property type="entry name" value="EF-hand-dom_pair"/>
</dbReference>
<accession>A0A2P6PDK2</accession>
<dbReference type="AlphaFoldDB" id="A0A2P6PDK2"/>
<dbReference type="Gene3D" id="1.10.238.10">
    <property type="entry name" value="EF-hand"/>
    <property type="match status" value="1"/>
</dbReference>
<evidence type="ECO:0000313" key="6">
    <source>
        <dbReference type="EMBL" id="PRQ20007.1"/>
    </source>
</evidence>
<comment type="similarity">
    <text evidence="3 4">Belongs to the calcineurin regulatory subunit family.</text>
</comment>
<dbReference type="InterPro" id="IPR018247">
    <property type="entry name" value="EF_Hand_1_Ca_BS"/>
</dbReference>
<evidence type="ECO:0000256" key="2">
    <source>
        <dbReference type="ARBA" id="ARBA00022837"/>
    </source>
</evidence>
<feature type="domain" description="EF-hand" evidence="5">
    <location>
        <begin position="134"/>
        <end position="169"/>
    </location>
</feature>
<sequence length="176" mass="20936">MIDLQHLIEFLQQNYCRHTHRHLHNFLLKLVLEALVFFFQKSLIDALSQWDRWSYRFGSRSYRVAGRAIGIAGHRQTQRSWHLCFHPNAPQEDKIDFPFKLYDLDNTGFIERPEVKQMLIALLCESEMNLANDNIELILYKTFMEADVNQDGKIEFSEWKIFVSKYPSLLKIMTLP</sequence>
<dbReference type="SMART" id="SM00054">
    <property type="entry name" value="EFh"/>
    <property type="match status" value="2"/>
</dbReference>
<dbReference type="STRING" id="74649.A0A2P6PDK2"/>
<keyword evidence="4" id="KW-0479">Metal-binding</keyword>
<dbReference type="PANTHER" id="PTHR23056">
    <property type="entry name" value="CALCINEURIN B"/>
    <property type="match status" value="1"/>
</dbReference>
<organism evidence="6 7">
    <name type="scientific">Rosa chinensis</name>
    <name type="common">China rose</name>
    <dbReference type="NCBI Taxonomy" id="74649"/>
    <lineage>
        <taxon>Eukaryota</taxon>
        <taxon>Viridiplantae</taxon>
        <taxon>Streptophyta</taxon>
        <taxon>Embryophyta</taxon>
        <taxon>Tracheophyta</taxon>
        <taxon>Spermatophyta</taxon>
        <taxon>Magnoliopsida</taxon>
        <taxon>eudicotyledons</taxon>
        <taxon>Gunneridae</taxon>
        <taxon>Pentapetalae</taxon>
        <taxon>rosids</taxon>
        <taxon>fabids</taxon>
        <taxon>Rosales</taxon>
        <taxon>Rosaceae</taxon>
        <taxon>Rosoideae</taxon>
        <taxon>Rosoideae incertae sedis</taxon>
        <taxon>Rosa</taxon>
    </lineage>
</organism>
<comment type="caution">
    <text evidence="6">The sequence shown here is derived from an EMBL/GenBank/DDBJ whole genome shotgun (WGS) entry which is preliminary data.</text>
</comment>
<dbReference type="SUPFAM" id="SSF47473">
    <property type="entry name" value="EF-hand"/>
    <property type="match status" value="1"/>
</dbReference>
<protein>
    <recommendedName>
        <fullName evidence="4">Calcineurin B-like protein</fullName>
    </recommendedName>
</protein>
<comment type="subcellular location">
    <subcellularLocation>
        <location evidence="4">Membrane</location>
    </subcellularLocation>
</comment>
<evidence type="ECO:0000259" key="5">
    <source>
        <dbReference type="PROSITE" id="PS50222"/>
    </source>
</evidence>
<keyword evidence="4" id="KW-0472">Membrane</keyword>
<dbReference type="GO" id="GO:0016020">
    <property type="term" value="C:membrane"/>
    <property type="evidence" value="ECO:0007669"/>
    <property type="project" value="UniProtKB-SubCell"/>
</dbReference>
<evidence type="ECO:0000256" key="4">
    <source>
        <dbReference type="RuleBase" id="RU369080"/>
    </source>
</evidence>
<proteinExistence type="inferred from homology"/>
<dbReference type="CDD" id="cd00051">
    <property type="entry name" value="EFh"/>
    <property type="match status" value="1"/>
</dbReference>
<keyword evidence="1 4" id="KW-0677">Repeat</keyword>
<comment type="function">
    <text evidence="4">Acts as a calcium sensor. CBL proteins interact with CIPK serine-threonine protein kinases. Binding of a CBL protein to the regulatory NAF domain of a CIPK protein lead to the activation of the kinase in a calcium-dependent manner.</text>
</comment>
<feature type="domain" description="EF-hand" evidence="5">
    <location>
        <begin position="90"/>
        <end position="125"/>
    </location>
</feature>
<dbReference type="PROSITE" id="PS50222">
    <property type="entry name" value="EF_HAND_2"/>
    <property type="match status" value="2"/>
</dbReference>
<dbReference type="InterPro" id="IPR002048">
    <property type="entry name" value="EF_hand_dom"/>
</dbReference>
<gene>
    <name evidence="6" type="ORF">RchiOBHm_Chr7g0223461</name>
</gene>
<keyword evidence="7" id="KW-1185">Reference proteome</keyword>
<dbReference type="PANTHER" id="PTHR23056:SF44">
    <property type="entry name" value="CALCINEURIN B-LIKE PROTEIN 1"/>
    <property type="match status" value="1"/>
</dbReference>
<evidence type="ECO:0000256" key="3">
    <source>
        <dbReference type="ARBA" id="ARBA00023774"/>
    </source>
</evidence>
<dbReference type="Pfam" id="PF13499">
    <property type="entry name" value="EF-hand_7"/>
    <property type="match status" value="1"/>
</dbReference>
<dbReference type="EMBL" id="PDCK01000045">
    <property type="protein sequence ID" value="PRQ20007.1"/>
    <property type="molecule type" value="Genomic_DNA"/>
</dbReference>
<dbReference type="GO" id="GO:0019722">
    <property type="term" value="P:calcium-mediated signaling"/>
    <property type="evidence" value="ECO:0007669"/>
    <property type="project" value="UniProtKB-UniRule"/>
</dbReference>
<evidence type="ECO:0000256" key="1">
    <source>
        <dbReference type="ARBA" id="ARBA00022737"/>
    </source>
</evidence>
<dbReference type="Proteomes" id="UP000238479">
    <property type="component" value="Chromosome 7"/>
</dbReference>
<dbReference type="Gramene" id="PRQ20007">
    <property type="protein sequence ID" value="PRQ20007"/>
    <property type="gene ID" value="RchiOBHm_Chr7g0223461"/>
</dbReference>
<dbReference type="PROSITE" id="PS00018">
    <property type="entry name" value="EF_HAND_1"/>
    <property type="match status" value="2"/>
</dbReference>
<reference evidence="6 7" key="1">
    <citation type="journal article" date="2018" name="Nat. Genet.">
        <title>The Rosa genome provides new insights in the design of modern roses.</title>
        <authorList>
            <person name="Bendahmane M."/>
        </authorList>
    </citation>
    <scope>NUCLEOTIDE SEQUENCE [LARGE SCALE GENOMIC DNA]</scope>
    <source>
        <strain evidence="7">cv. Old Blush</strain>
    </source>
</reference>
<comment type="subunit">
    <text evidence="4">Homodimer. Interacts with CIPK.</text>
</comment>
<keyword evidence="2 4" id="KW-0106">Calcium</keyword>
<evidence type="ECO:0000313" key="7">
    <source>
        <dbReference type="Proteomes" id="UP000238479"/>
    </source>
</evidence>
<dbReference type="GO" id="GO:0019900">
    <property type="term" value="F:kinase binding"/>
    <property type="evidence" value="ECO:0007669"/>
    <property type="project" value="UniProtKB-UniRule"/>
</dbReference>
<dbReference type="InterPro" id="IPR045198">
    <property type="entry name" value="CNBL1-10"/>
</dbReference>